<protein>
    <submittedName>
        <fullName evidence="1">Uncharacterized protein</fullName>
    </submittedName>
</protein>
<sequence length="55" mass="6079">MFTLVGYFMLTTYPSSTRGDIQPPGVGRISRPSVGFFTSKVLEGAGKPWIWKVLT</sequence>
<gene>
    <name evidence="1" type="ORF">DFP81_105120</name>
</gene>
<keyword evidence="2" id="KW-1185">Reference proteome</keyword>
<proteinExistence type="predicted"/>
<evidence type="ECO:0000313" key="2">
    <source>
        <dbReference type="Proteomes" id="UP000256542"/>
    </source>
</evidence>
<evidence type="ECO:0000313" key="1">
    <source>
        <dbReference type="EMBL" id="REG83754.1"/>
    </source>
</evidence>
<name>A0A3E0DLU9_9GAMM</name>
<accession>A0A3E0DLU9</accession>
<dbReference type="AlphaFoldDB" id="A0A3E0DLU9"/>
<dbReference type="Proteomes" id="UP000256542">
    <property type="component" value="Unassembled WGS sequence"/>
</dbReference>
<dbReference type="EMBL" id="QUNG01000005">
    <property type="protein sequence ID" value="REG83754.1"/>
    <property type="molecule type" value="Genomic_DNA"/>
</dbReference>
<comment type="caution">
    <text evidence="1">The sequence shown here is derived from an EMBL/GenBank/DDBJ whole genome shotgun (WGS) entry which is preliminary data.</text>
</comment>
<reference evidence="1 2" key="1">
    <citation type="submission" date="2018-08" db="EMBL/GenBank/DDBJ databases">
        <title>Genomic Encyclopedia of Type Strains, Phase III (KMG-III): the genomes of soil and plant-associated and newly described type strains.</title>
        <authorList>
            <person name="Whitman W."/>
        </authorList>
    </citation>
    <scope>NUCLEOTIDE SEQUENCE [LARGE SCALE GENOMIC DNA]</scope>
    <source>
        <strain evidence="1 2">CECT 7375</strain>
    </source>
</reference>
<organism evidence="1 2">
    <name type="scientific">Marinomonas pollencensis</name>
    <dbReference type="NCBI Taxonomy" id="491954"/>
    <lineage>
        <taxon>Bacteria</taxon>
        <taxon>Pseudomonadati</taxon>
        <taxon>Pseudomonadota</taxon>
        <taxon>Gammaproteobacteria</taxon>
        <taxon>Oceanospirillales</taxon>
        <taxon>Oceanospirillaceae</taxon>
        <taxon>Marinomonas</taxon>
    </lineage>
</organism>